<gene>
    <name evidence="2" type="ORF">J2S66_000150</name>
</gene>
<protein>
    <submittedName>
        <fullName evidence="2">Transposase InsO family protein</fullName>
    </submittedName>
</protein>
<dbReference type="PANTHER" id="PTHR46889:SF4">
    <property type="entry name" value="TRANSPOSASE INSO FOR INSERTION SEQUENCE ELEMENT IS911B-RELATED"/>
    <property type="match status" value="1"/>
</dbReference>
<accession>A0ABU1PM83</accession>
<name>A0ABU1PM83_9PSEU</name>
<keyword evidence="3" id="KW-1185">Reference proteome</keyword>
<evidence type="ECO:0000259" key="1">
    <source>
        <dbReference type="PROSITE" id="PS50994"/>
    </source>
</evidence>
<proteinExistence type="predicted"/>
<dbReference type="Gene3D" id="3.30.420.10">
    <property type="entry name" value="Ribonuclease H-like superfamily/Ribonuclease H"/>
    <property type="match status" value="1"/>
</dbReference>
<dbReference type="InterPro" id="IPR050900">
    <property type="entry name" value="Transposase_IS3/IS150/IS904"/>
</dbReference>
<sequence length="356" mass="40942">MALRLLYLLFVRVVGWLALLGRSSAAKDVELLVLRHEVAVLRRTNPRPRLEWADRAVLAALVRRLPQMLREHRVVTPGIILRWHRRLVAKKWTHPHRTGRPPTDDAVVALIERMARENAGWGYRRIQGELLKLGHRVAASTVRRVLKRLRIPPAPQRDTDTSWRRFLRAQAASMLACDFFHVDCAVTLKRVYVFFVMEVATRYVHILGATTNHDGPWTTQQARNLLMDLADRADDFRFLIRDRAGQFTASFDAVFSGAGIKVVKIPPRCPRANAHAERFVGTIRREATDRLLILNEHHLRAILDRYAAHYNHRRPHQALQLAPPRPDQPITEPRCTSIRRRPVLGGLINEYEPTAA</sequence>
<feature type="domain" description="Integrase catalytic" evidence="1">
    <location>
        <begin position="151"/>
        <end position="331"/>
    </location>
</feature>
<dbReference type="InterPro" id="IPR012337">
    <property type="entry name" value="RNaseH-like_sf"/>
</dbReference>
<reference evidence="2 3" key="1">
    <citation type="submission" date="2023-07" db="EMBL/GenBank/DDBJ databases">
        <title>Sequencing the genomes of 1000 actinobacteria strains.</title>
        <authorList>
            <person name="Klenk H.-P."/>
        </authorList>
    </citation>
    <scope>NUCLEOTIDE SEQUENCE [LARGE SCALE GENOMIC DNA]</scope>
    <source>
        <strain evidence="2 3">DSM 43749</strain>
    </source>
</reference>
<dbReference type="SUPFAM" id="SSF46689">
    <property type="entry name" value="Homeodomain-like"/>
    <property type="match status" value="1"/>
</dbReference>
<dbReference type="PANTHER" id="PTHR46889">
    <property type="entry name" value="TRANSPOSASE INSF FOR INSERTION SEQUENCE IS3B-RELATED"/>
    <property type="match status" value="1"/>
</dbReference>
<evidence type="ECO:0000313" key="2">
    <source>
        <dbReference type="EMBL" id="MDR6591766.1"/>
    </source>
</evidence>
<evidence type="ECO:0000313" key="3">
    <source>
        <dbReference type="Proteomes" id="UP001268819"/>
    </source>
</evidence>
<organism evidence="2 3">
    <name type="scientific">Saccharothrix longispora</name>
    <dbReference type="NCBI Taxonomy" id="33920"/>
    <lineage>
        <taxon>Bacteria</taxon>
        <taxon>Bacillati</taxon>
        <taxon>Actinomycetota</taxon>
        <taxon>Actinomycetes</taxon>
        <taxon>Pseudonocardiales</taxon>
        <taxon>Pseudonocardiaceae</taxon>
        <taxon>Saccharothrix</taxon>
    </lineage>
</organism>
<dbReference type="PROSITE" id="PS50994">
    <property type="entry name" value="INTEGRASE"/>
    <property type="match status" value="1"/>
</dbReference>
<dbReference type="SUPFAM" id="SSF53098">
    <property type="entry name" value="Ribonuclease H-like"/>
    <property type="match status" value="1"/>
</dbReference>
<dbReference type="Pfam" id="PF13683">
    <property type="entry name" value="rve_3"/>
    <property type="match status" value="1"/>
</dbReference>
<dbReference type="InterPro" id="IPR009057">
    <property type="entry name" value="Homeodomain-like_sf"/>
</dbReference>
<comment type="caution">
    <text evidence="2">The sequence shown here is derived from an EMBL/GenBank/DDBJ whole genome shotgun (WGS) entry which is preliminary data.</text>
</comment>
<dbReference type="InterPro" id="IPR001584">
    <property type="entry name" value="Integrase_cat-core"/>
</dbReference>
<dbReference type="InterPro" id="IPR036397">
    <property type="entry name" value="RNaseH_sf"/>
</dbReference>
<dbReference type="Pfam" id="PF13565">
    <property type="entry name" value="HTH_32"/>
    <property type="match status" value="1"/>
</dbReference>
<dbReference type="RefSeq" id="WP_310302375.1">
    <property type="nucleotide sequence ID" value="NZ_BAAAXB010000001.1"/>
</dbReference>
<dbReference type="EMBL" id="JAVDSG010000001">
    <property type="protein sequence ID" value="MDR6591766.1"/>
    <property type="molecule type" value="Genomic_DNA"/>
</dbReference>
<dbReference type="Proteomes" id="UP001268819">
    <property type="component" value="Unassembled WGS sequence"/>
</dbReference>